<evidence type="ECO:0000256" key="1">
    <source>
        <dbReference type="SAM" id="MobiDB-lite"/>
    </source>
</evidence>
<proteinExistence type="predicted"/>
<organism evidence="2 3">
    <name type="scientific">Mycena chlorophos</name>
    <name type="common">Agaric fungus</name>
    <name type="synonym">Agaricus chlorophos</name>
    <dbReference type="NCBI Taxonomy" id="658473"/>
    <lineage>
        <taxon>Eukaryota</taxon>
        <taxon>Fungi</taxon>
        <taxon>Dikarya</taxon>
        <taxon>Basidiomycota</taxon>
        <taxon>Agaricomycotina</taxon>
        <taxon>Agaricomycetes</taxon>
        <taxon>Agaricomycetidae</taxon>
        <taxon>Agaricales</taxon>
        <taxon>Marasmiineae</taxon>
        <taxon>Mycenaceae</taxon>
        <taxon>Mycena</taxon>
    </lineage>
</organism>
<gene>
    <name evidence="2" type="ORF">MCHLO_06065</name>
</gene>
<keyword evidence="3" id="KW-1185">Reference proteome</keyword>
<evidence type="ECO:0000313" key="2">
    <source>
        <dbReference type="EMBL" id="GAT48686.1"/>
    </source>
</evidence>
<name>A0ABQ0LFQ8_MYCCL</name>
<protein>
    <submittedName>
        <fullName evidence="2">Uncharacterized protein</fullName>
    </submittedName>
</protein>
<reference evidence="2" key="1">
    <citation type="submission" date="2014-09" db="EMBL/GenBank/DDBJ databases">
        <title>Genome sequence of the luminous mushroom Mycena chlorophos for searching fungal bioluminescence genes.</title>
        <authorList>
            <person name="Tanaka Y."/>
            <person name="Kasuga D."/>
            <person name="Oba Y."/>
            <person name="Hase S."/>
            <person name="Sato K."/>
            <person name="Oba Y."/>
            <person name="Sakakibara Y."/>
        </authorList>
    </citation>
    <scope>NUCLEOTIDE SEQUENCE</scope>
</reference>
<feature type="compositionally biased region" description="Low complexity" evidence="1">
    <location>
        <begin position="60"/>
        <end position="79"/>
    </location>
</feature>
<evidence type="ECO:0000313" key="3">
    <source>
        <dbReference type="Proteomes" id="UP000815677"/>
    </source>
</evidence>
<dbReference type="EMBL" id="DF844846">
    <property type="protein sequence ID" value="GAT48686.1"/>
    <property type="molecule type" value="Genomic_DNA"/>
</dbReference>
<dbReference type="Proteomes" id="UP000815677">
    <property type="component" value="Unassembled WGS sequence"/>
</dbReference>
<accession>A0ABQ0LFQ8</accession>
<sequence length="106" mass="11229">MDTFSPPICFLHLRYDGPSGMEDCVCVCGMVMDGADADEDAVTNIAERQQSASASTFAKPLPSTSASTPLATTTPAPRSSRPPRHQRRASAVYTVSSRILRASVPG</sequence>
<feature type="region of interest" description="Disordered" evidence="1">
    <location>
        <begin position="48"/>
        <end position="92"/>
    </location>
</feature>